<dbReference type="EMBL" id="HBUF01013570">
    <property type="protein sequence ID" value="CAG6608911.1"/>
    <property type="molecule type" value="Transcribed_RNA"/>
</dbReference>
<reference evidence="1" key="1">
    <citation type="submission" date="2021-05" db="EMBL/GenBank/DDBJ databases">
        <authorList>
            <person name="Alioto T."/>
            <person name="Alioto T."/>
            <person name="Gomez Garrido J."/>
        </authorList>
    </citation>
    <scope>NUCLEOTIDE SEQUENCE</scope>
</reference>
<accession>A0A8D8LP65</accession>
<proteinExistence type="predicted"/>
<protein>
    <submittedName>
        <fullName evidence="1">Uncharacterized protein</fullName>
    </submittedName>
</protein>
<dbReference type="AlphaFoldDB" id="A0A8D8LP65"/>
<evidence type="ECO:0000313" key="1">
    <source>
        <dbReference type="EMBL" id="CAG6608911.1"/>
    </source>
</evidence>
<name>A0A8D8LP65_9HEMI</name>
<organism evidence="1">
    <name type="scientific">Cacopsylla melanoneura</name>
    <dbReference type="NCBI Taxonomy" id="428564"/>
    <lineage>
        <taxon>Eukaryota</taxon>
        <taxon>Metazoa</taxon>
        <taxon>Ecdysozoa</taxon>
        <taxon>Arthropoda</taxon>
        <taxon>Hexapoda</taxon>
        <taxon>Insecta</taxon>
        <taxon>Pterygota</taxon>
        <taxon>Neoptera</taxon>
        <taxon>Paraneoptera</taxon>
        <taxon>Hemiptera</taxon>
        <taxon>Sternorrhyncha</taxon>
        <taxon>Psylloidea</taxon>
        <taxon>Psyllidae</taxon>
        <taxon>Psyllinae</taxon>
        <taxon>Cacopsylla</taxon>
    </lineage>
</organism>
<sequence length="104" mass="12406">MGWPATRTKNQAETLVPLVTHLDPGYTNKNWKFWSRLIHLTNKLPNASILKVSRKQNPFRQTREIREITYHGFDMNRIQQTIDHTLDLTTKVRETIFWELKPSF</sequence>